<evidence type="ECO:0000256" key="19">
    <source>
        <dbReference type="PROSITE-ProRule" id="PRU10141"/>
    </source>
</evidence>
<feature type="chain" id="PRO_5035437722" description="Receptor-like serine/threonine-protein kinase" evidence="21">
    <location>
        <begin position="21"/>
        <end position="831"/>
    </location>
</feature>
<accession>A0A8K0E6F2</accession>
<dbReference type="SMART" id="SM00108">
    <property type="entry name" value="B_lectin"/>
    <property type="match status" value="2"/>
</dbReference>
<dbReference type="PROSITE" id="PS50011">
    <property type="entry name" value="PROTEIN_KINASE_DOM"/>
    <property type="match status" value="1"/>
</dbReference>
<dbReference type="InterPro" id="IPR008271">
    <property type="entry name" value="Ser/Thr_kinase_AS"/>
</dbReference>
<dbReference type="Pfam" id="PF00069">
    <property type="entry name" value="Pkinase"/>
    <property type="match status" value="1"/>
</dbReference>
<evidence type="ECO:0000256" key="8">
    <source>
        <dbReference type="ARBA" id="ARBA00022741"/>
    </source>
</evidence>
<dbReference type="Gene3D" id="2.90.10.10">
    <property type="entry name" value="Bulb-type lectin domain"/>
    <property type="match status" value="1"/>
</dbReference>
<dbReference type="Pfam" id="PF01453">
    <property type="entry name" value="B_lectin"/>
    <property type="match status" value="1"/>
</dbReference>
<comment type="catalytic activity">
    <reaction evidence="17 18">
        <text>L-seryl-[protein] + ATP = O-phospho-L-seryl-[protein] + ADP + H(+)</text>
        <dbReference type="Rhea" id="RHEA:17989"/>
        <dbReference type="Rhea" id="RHEA-COMP:9863"/>
        <dbReference type="Rhea" id="RHEA-COMP:11604"/>
        <dbReference type="ChEBI" id="CHEBI:15378"/>
        <dbReference type="ChEBI" id="CHEBI:29999"/>
        <dbReference type="ChEBI" id="CHEBI:30616"/>
        <dbReference type="ChEBI" id="CHEBI:83421"/>
        <dbReference type="ChEBI" id="CHEBI:456216"/>
        <dbReference type="EC" id="2.7.11.1"/>
    </reaction>
</comment>
<dbReference type="SMART" id="SM00220">
    <property type="entry name" value="S_TKc"/>
    <property type="match status" value="1"/>
</dbReference>
<keyword evidence="8 18" id="KW-0547">Nucleotide-binding</keyword>
<dbReference type="InterPro" id="IPR000719">
    <property type="entry name" value="Prot_kinase_dom"/>
</dbReference>
<dbReference type="InterPro" id="IPR051343">
    <property type="entry name" value="G-type_lectin_kinases/EP1-like"/>
</dbReference>
<keyword evidence="12 20" id="KW-0472">Membrane</keyword>
<feature type="signal peptide" evidence="21">
    <location>
        <begin position="1"/>
        <end position="20"/>
    </location>
</feature>
<evidence type="ECO:0000256" key="17">
    <source>
        <dbReference type="ARBA" id="ARBA00048679"/>
    </source>
</evidence>
<dbReference type="Gene3D" id="1.10.510.10">
    <property type="entry name" value="Transferase(Phosphotransferase) domain 1"/>
    <property type="match status" value="1"/>
</dbReference>
<evidence type="ECO:0000256" key="10">
    <source>
        <dbReference type="ARBA" id="ARBA00022840"/>
    </source>
</evidence>
<dbReference type="InterPro" id="IPR001480">
    <property type="entry name" value="Bulb-type_lectin_dom"/>
</dbReference>
<keyword evidence="10 18" id="KW-0067">ATP-binding</keyword>
<dbReference type="PROSITE" id="PS50927">
    <property type="entry name" value="BULB_LECTIN"/>
    <property type="match status" value="2"/>
</dbReference>
<dbReference type="SUPFAM" id="SSF51110">
    <property type="entry name" value="alpha-D-mannose-specific plant lectins"/>
    <property type="match status" value="2"/>
</dbReference>
<evidence type="ECO:0000259" key="22">
    <source>
        <dbReference type="PROSITE" id="PS50011"/>
    </source>
</evidence>
<sequence length="831" mass="93581">MASIATMFLFLSLSFLCVSAQQKHPTIINLGTTISPSSDKYPRSWHSPSGLFEFGFYDQAAGNGRVGFAIGVWLVGVDQITVVWTANRDHPLIASNATTLTLEHDGTLWLVDENGNKSKLIANDALPPATSASMLDDGNFVLFHKSQRIWESFDYPTDTIVGGQVLHSGGQLFSSISETDHSTGRFHLKMQKDGNLVLYPVNNEDTGIDAYWSSGTYNNAGFNLYLYLNKTSGNLAIINGTNHERVTIVNDQDSYSSDLHSSHDNETVQNGTVYRATLNANGIFRLYSHAIDKTNGSAGEPNLLWWALKDPCEVKGFCGFNSFCTLFDDLPNCLCLPGSDFVDSNKKTLGCLRNYSHVGCIHGKENRTVYDLNQMENMEWVDDPYSKESMSMEDCKNSCLEDCSCGAAFFQRGVCNKQKLPLRYIRRQSSGSNENSIYAFFKVDKNTTNEVVNETLTNMTMTPQRGQVITSKNDLMHIIVLALGLVIFSCVSIAISCFYISKIRVLRYKRLRDIKGQFGILLTDQDHEDLTLRVFSYNELKRATSGFKEELGRGSFGAVYRGSLNKGRKLVAVKRLEKLIDEGEREFRAEMRAIGRTNHKNLVRLIGYCVEDSKRLLVYEYMSNGSLADLLFKQTQRPYWEERVRIAIDVAKGIHYLHEECKSPIIHCDVKPQNILMDDFWTAKISDFGLAKLLMPDQTRTFTGVRGTRGYLAPEWHKNTPITVKADVYSYGIVLLEIICCRRNLEINVPNVEELMLSSWVYKCFADRELDKLVVGEDQVERRTLENMVKVGLWCIQDEQVLRPSMKSVVLMLEGITDIASPPCPTSSSSM</sequence>
<feature type="domain" description="Bulb-type lectin" evidence="23">
    <location>
        <begin position="157"/>
        <end position="299"/>
    </location>
</feature>
<evidence type="ECO:0000256" key="9">
    <source>
        <dbReference type="ARBA" id="ARBA00022777"/>
    </source>
</evidence>
<comment type="catalytic activity">
    <reaction evidence="16 18">
        <text>L-threonyl-[protein] + ATP = O-phospho-L-threonyl-[protein] + ADP + H(+)</text>
        <dbReference type="Rhea" id="RHEA:46608"/>
        <dbReference type="Rhea" id="RHEA-COMP:11060"/>
        <dbReference type="Rhea" id="RHEA-COMP:11605"/>
        <dbReference type="ChEBI" id="CHEBI:15378"/>
        <dbReference type="ChEBI" id="CHEBI:30013"/>
        <dbReference type="ChEBI" id="CHEBI:30616"/>
        <dbReference type="ChEBI" id="CHEBI:61977"/>
        <dbReference type="ChEBI" id="CHEBI:456216"/>
        <dbReference type="EC" id="2.7.11.1"/>
    </reaction>
</comment>
<keyword evidence="13" id="KW-1015">Disulfide bond</keyword>
<comment type="subcellular location">
    <subcellularLocation>
        <location evidence="1">Membrane</location>
        <topology evidence="1">Single-pass type I membrane protein</topology>
    </subcellularLocation>
</comment>
<keyword evidence="3" id="KW-0245">EGF-like domain</keyword>
<dbReference type="Gene3D" id="2.90.10.30">
    <property type="match status" value="1"/>
</dbReference>
<keyword evidence="6 21" id="KW-0732">Signal</keyword>
<dbReference type="Gene3D" id="3.30.200.20">
    <property type="entry name" value="Phosphorylase Kinase, domain 1"/>
    <property type="match status" value="1"/>
</dbReference>
<evidence type="ECO:0000256" key="15">
    <source>
        <dbReference type="ARBA" id="ARBA00023180"/>
    </source>
</evidence>
<dbReference type="OrthoDB" id="1668230at2759"/>
<evidence type="ECO:0000256" key="12">
    <source>
        <dbReference type="ARBA" id="ARBA00023136"/>
    </source>
</evidence>
<name>A0A8K0E6F2_9ROSA</name>
<dbReference type="PROSITE" id="PS00107">
    <property type="entry name" value="PROTEIN_KINASE_ATP"/>
    <property type="match status" value="1"/>
</dbReference>
<comment type="similarity">
    <text evidence="18">Belongs to the protein kinase superfamily. Ser/Thr protein kinase family.</text>
</comment>
<evidence type="ECO:0000313" key="24">
    <source>
        <dbReference type="EMBL" id="KAF3440235.1"/>
    </source>
</evidence>
<feature type="transmembrane region" description="Helical" evidence="20">
    <location>
        <begin position="475"/>
        <end position="500"/>
    </location>
</feature>
<evidence type="ECO:0000256" key="2">
    <source>
        <dbReference type="ARBA" id="ARBA00022527"/>
    </source>
</evidence>
<dbReference type="EC" id="2.7.11.1" evidence="18"/>
<feature type="domain" description="Bulb-type lectin" evidence="23">
    <location>
        <begin position="30"/>
        <end position="155"/>
    </location>
</feature>
<evidence type="ECO:0000256" key="16">
    <source>
        <dbReference type="ARBA" id="ARBA00047899"/>
    </source>
</evidence>
<gene>
    <name evidence="24" type="ORF">FNV43_RR18518</name>
</gene>
<evidence type="ECO:0000256" key="5">
    <source>
        <dbReference type="ARBA" id="ARBA00022692"/>
    </source>
</evidence>
<dbReference type="PIRSF" id="PIRSF000641">
    <property type="entry name" value="SRK"/>
    <property type="match status" value="1"/>
</dbReference>
<comment type="caution">
    <text evidence="24">The sequence shown here is derived from an EMBL/GenBank/DDBJ whole genome shotgun (WGS) entry which is preliminary data.</text>
</comment>
<dbReference type="PANTHER" id="PTHR47976:SF27">
    <property type="entry name" value="RECEPTOR-LIKE SERINE_THREONINE-PROTEIN KINASE"/>
    <property type="match status" value="1"/>
</dbReference>
<keyword evidence="7" id="KW-0430">Lectin</keyword>
<dbReference type="FunFam" id="2.90.10.10:FF:000026">
    <property type="entry name" value="Serine/threonine-protein kinase"/>
    <property type="match status" value="1"/>
</dbReference>
<dbReference type="PROSITE" id="PS00108">
    <property type="entry name" value="PROTEIN_KINASE_ST"/>
    <property type="match status" value="1"/>
</dbReference>
<dbReference type="GO" id="GO:0030246">
    <property type="term" value="F:carbohydrate binding"/>
    <property type="evidence" value="ECO:0007669"/>
    <property type="project" value="UniProtKB-KW"/>
</dbReference>
<reference evidence="24" key="1">
    <citation type="submission" date="2020-03" db="EMBL/GenBank/DDBJ databases">
        <title>A high-quality chromosome-level genome assembly of a woody plant with both climbing and erect habits, Rhamnella rubrinervis.</title>
        <authorList>
            <person name="Lu Z."/>
            <person name="Yang Y."/>
            <person name="Zhu X."/>
            <person name="Sun Y."/>
        </authorList>
    </citation>
    <scope>NUCLEOTIDE SEQUENCE</scope>
    <source>
        <strain evidence="24">BYM</strain>
        <tissue evidence="24">Leaf</tissue>
    </source>
</reference>
<keyword evidence="9 18" id="KW-0418">Kinase</keyword>
<protein>
    <recommendedName>
        <fullName evidence="18">Receptor-like serine/threonine-protein kinase</fullName>
        <ecNumber evidence="18">2.7.11.1</ecNumber>
    </recommendedName>
</protein>
<dbReference type="FunFam" id="1.10.510.10:FF:000237">
    <property type="entry name" value="G-type lectin S-receptor-like serine/threonine-protein kinase"/>
    <property type="match status" value="1"/>
</dbReference>
<dbReference type="GO" id="GO:0004674">
    <property type="term" value="F:protein serine/threonine kinase activity"/>
    <property type="evidence" value="ECO:0007669"/>
    <property type="project" value="UniProtKB-KW"/>
</dbReference>
<evidence type="ECO:0000256" key="7">
    <source>
        <dbReference type="ARBA" id="ARBA00022734"/>
    </source>
</evidence>
<dbReference type="GO" id="GO:0016020">
    <property type="term" value="C:membrane"/>
    <property type="evidence" value="ECO:0007669"/>
    <property type="project" value="UniProtKB-SubCell"/>
</dbReference>
<feature type="domain" description="Protein kinase" evidence="22">
    <location>
        <begin position="545"/>
        <end position="816"/>
    </location>
</feature>
<keyword evidence="14" id="KW-0675">Receptor</keyword>
<evidence type="ECO:0000259" key="23">
    <source>
        <dbReference type="PROSITE" id="PS50927"/>
    </source>
</evidence>
<evidence type="ECO:0000256" key="3">
    <source>
        <dbReference type="ARBA" id="ARBA00022536"/>
    </source>
</evidence>
<dbReference type="InterPro" id="IPR036426">
    <property type="entry name" value="Bulb-type_lectin_dom_sf"/>
</dbReference>
<dbReference type="InterPro" id="IPR017441">
    <property type="entry name" value="Protein_kinase_ATP_BS"/>
</dbReference>
<dbReference type="GO" id="GO:0005524">
    <property type="term" value="F:ATP binding"/>
    <property type="evidence" value="ECO:0007669"/>
    <property type="project" value="UniProtKB-UniRule"/>
</dbReference>
<evidence type="ECO:0000256" key="14">
    <source>
        <dbReference type="ARBA" id="ARBA00023170"/>
    </source>
</evidence>
<organism evidence="24 25">
    <name type="scientific">Rhamnella rubrinervis</name>
    <dbReference type="NCBI Taxonomy" id="2594499"/>
    <lineage>
        <taxon>Eukaryota</taxon>
        <taxon>Viridiplantae</taxon>
        <taxon>Streptophyta</taxon>
        <taxon>Embryophyta</taxon>
        <taxon>Tracheophyta</taxon>
        <taxon>Spermatophyta</taxon>
        <taxon>Magnoliopsida</taxon>
        <taxon>eudicotyledons</taxon>
        <taxon>Gunneridae</taxon>
        <taxon>Pentapetalae</taxon>
        <taxon>rosids</taxon>
        <taxon>fabids</taxon>
        <taxon>Rosales</taxon>
        <taxon>Rhamnaceae</taxon>
        <taxon>rhamnoid group</taxon>
        <taxon>Rhamneae</taxon>
        <taxon>Rhamnella</taxon>
    </lineage>
</organism>
<dbReference type="FunFam" id="3.30.200.20:FF:000059">
    <property type="entry name" value="S-receptor-like serine/threonine-protein kinase"/>
    <property type="match status" value="1"/>
</dbReference>
<dbReference type="InterPro" id="IPR011009">
    <property type="entry name" value="Kinase-like_dom_sf"/>
</dbReference>
<keyword evidence="15" id="KW-0325">Glycoprotein</keyword>
<evidence type="ECO:0000256" key="4">
    <source>
        <dbReference type="ARBA" id="ARBA00022679"/>
    </source>
</evidence>
<dbReference type="Proteomes" id="UP000796880">
    <property type="component" value="Unassembled WGS sequence"/>
</dbReference>
<keyword evidence="11 20" id="KW-1133">Transmembrane helix</keyword>
<dbReference type="AlphaFoldDB" id="A0A8K0E6F2"/>
<keyword evidence="25" id="KW-1185">Reference proteome</keyword>
<evidence type="ECO:0000256" key="6">
    <source>
        <dbReference type="ARBA" id="ARBA00022729"/>
    </source>
</evidence>
<dbReference type="InterPro" id="IPR024171">
    <property type="entry name" value="SRK-like_kinase"/>
</dbReference>
<evidence type="ECO:0000256" key="20">
    <source>
        <dbReference type="SAM" id="Phobius"/>
    </source>
</evidence>
<feature type="binding site" evidence="19">
    <location>
        <position position="574"/>
    </location>
    <ligand>
        <name>ATP</name>
        <dbReference type="ChEBI" id="CHEBI:30616"/>
    </ligand>
</feature>
<keyword evidence="2 18" id="KW-0723">Serine/threonine-protein kinase</keyword>
<evidence type="ECO:0000256" key="11">
    <source>
        <dbReference type="ARBA" id="ARBA00022989"/>
    </source>
</evidence>
<evidence type="ECO:0000256" key="18">
    <source>
        <dbReference type="PIRNR" id="PIRNR000641"/>
    </source>
</evidence>
<evidence type="ECO:0000256" key="21">
    <source>
        <dbReference type="SAM" id="SignalP"/>
    </source>
</evidence>
<evidence type="ECO:0000313" key="25">
    <source>
        <dbReference type="Proteomes" id="UP000796880"/>
    </source>
</evidence>
<dbReference type="CDD" id="cd00028">
    <property type="entry name" value="B_lectin"/>
    <property type="match status" value="1"/>
</dbReference>
<evidence type="ECO:0000256" key="1">
    <source>
        <dbReference type="ARBA" id="ARBA00004479"/>
    </source>
</evidence>
<keyword evidence="5 20" id="KW-0812">Transmembrane</keyword>
<evidence type="ECO:0000256" key="13">
    <source>
        <dbReference type="ARBA" id="ARBA00023157"/>
    </source>
</evidence>
<proteinExistence type="inferred from homology"/>
<dbReference type="EMBL" id="VOIH02000008">
    <property type="protein sequence ID" value="KAF3440235.1"/>
    <property type="molecule type" value="Genomic_DNA"/>
</dbReference>
<dbReference type="CDD" id="cd14066">
    <property type="entry name" value="STKc_IRAK"/>
    <property type="match status" value="1"/>
</dbReference>
<dbReference type="SUPFAM" id="SSF56112">
    <property type="entry name" value="Protein kinase-like (PK-like)"/>
    <property type="match status" value="1"/>
</dbReference>
<dbReference type="PANTHER" id="PTHR47976">
    <property type="entry name" value="G-TYPE LECTIN S-RECEPTOR-LIKE SERINE/THREONINE-PROTEIN KINASE SD2-5"/>
    <property type="match status" value="1"/>
</dbReference>
<keyword evidence="4 18" id="KW-0808">Transferase</keyword>